<gene>
    <name evidence="7" type="ORF">GB927_000935</name>
</gene>
<reference evidence="7" key="1">
    <citation type="submission" date="2021-07" db="EMBL/GenBank/DDBJ databases">
        <title>Shinella sp. nov., a novel member of the genus Shinella from water.</title>
        <authorList>
            <person name="Deng Y."/>
        </authorList>
    </citation>
    <scope>NUCLEOTIDE SEQUENCE</scope>
    <source>
        <strain evidence="7">CPCC 100929</strain>
    </source>
</reference>
<evidence type="ECO:0000256" key="2">
    <source>
        <dbReference type="ARBA" id="ARBA00022630"/>
    </source>
</evidence>
<sequence length="401" mass="41196">MQGIVIIGAGEAGTRAAFAAREARFSGAITLVGAEPHSPYERPPLSKPLDGAVQMKPICGLPALEATGIDYHQGVSALRIEPDARSVVLSDGRTLAYDKLLLATGARPRRLACPGAGRALDFRTYADAAAIFSKAEAGGRVAIIGGGLIGMELAAVLRGKGVAVSIIEAAPKPLGRAVPARFAATLHARHMEEGVLFYLGQGVAEITPDAVLLADDACVPADIVVAAVGVVPDMALAEAAGLATGNGILTDAFLRTSDPHIFAAGDCAAVSQPDGGQVRFESWRNARSQAETAARNMAGANEAFAATPWFWSDQYDLCLQVAGLPLPGHQSIVRTLGDGELEFYLDGGRLVAAAGLGVGNGIARDIKLAEMLIAAGVAPDPAALMDPGVNLKTLLKSARAA</sequence>
<dbReference type="Gene3D" id="3.50.50.60">
    <property type="entry name" value="FAD/NAD(P)-binding domain"/>
    <property type="match status" value="2"/>
</dbReference>
<evidence type="ECO:0000256" key="1">
    <source>
        <dbReference type="ARBA" id="ARBA00001974"/>
    </source>
</evidence>
<dbReference type="Proteomes" id="UP000996601">
    <property type="component" value="Unassembled WGS sequence"/>
</dbReference>
<proteinExistence type="predicted"/>
<evidence type="ECO:0000256" key="4">
    <source>
        <dbReference type="ARBA" id="ARBA00023002"/>
    </source>
</evidence>
<name>A0ABT1R096_9HYPH</name>
<dbReference type="InterPro" id="IPR023753">
    <property type="entry name" value="FAD/NAD-binding_dom"/>
</dbReference>
<dbReference type="InterPro" id="IPR036188">
    <property type="entry name" value="FAD/NAD-bd_sf"/>
</dbReference>
<dbReference type="PANTHER" id="PTHR43557:SF2">
    <property type="entry name" value="RIESKE DOMAIN-CONTAINING PROTEIN-RELATED"/>
    <property type="match status" value="1"/>
</dbReference>
<evidence type="ECO:0000313" key="8">
    <source>
        <dbReference type="Proteomes" id="UP000996601"/>
    </source>
</evidence>
<organism evidence="7 8">
    <name type="scientific">Shinella lacus</name>
    <dbReference type="NCBI Taxonomy" id="2654216"/>
    <lineage>
        <taxon>Bacteria</taxon>
        <taxon>Pseudomonadati</taxon>
        <taxon>Pseudomonadota</taxon>
        <taxon>Alphaproteobacteria</taxon>
        <taxon>Hyphomicrobiales</taxon>
        <taxon>Rhizobiaceae</taxon>
        <taxon>Shinella</taxon>
    </lineage>
</organism>
<dbReference type="PANTHER" id="PTHR43557">
    <property type="entry name" value="APOPTOSIS-INDUCING FACTOR 1"/>
    <property type="match status" value="1"/>
</dbReference>
<dbReference type="SUPFAM" id="SSF51905">
    <property type="entry name" value="FAD/NAD(P)-binding domain"/>
    <property type="match status" value="1"/>
</dbReference>
<evidence type="ECO:0000259" key="5">
    <source>
        <dbReference type="Pfam" id="PF07992"/>
    </source>
</evidence>
<dbReference type="EMBL" id="WHSB02000001">
    <property type="protein sequence ID" value="MCQ4628576.1"/>
    <property type="molecule type" value="Genomic_DNA"/>
</dbReference>
<protein>
    <submittedName>
        <fullName evidence="7">FAD-dependent oxidoreductase</fullName>
    </submittedName>
</protein>
<feature type="domain" description="FAD/NAD(P)-binding" evidence="5">
    <location>
        <begin position="4"/>
        <end position="290"/>
    </location>
</feature>
<accession>A0ABT1R096</accession>
<comment type="cofactor">
    <cofactor evidence="1">
        <name>FAD</name>
        <dbReference type="ChEBI" id="CHEBI:57692"/>
    </cofactor>
</comment>
<dbReference type="SUPFAM" id="SSF55424">
    <property type="entry name" value="FAD/NAD-linked reductases, dimerisation (C-terminal) domain"/>
    <property type="match status" value="1"/>
</dbReference>
<dbReference type="InterPro" id="IPR016156">
    <property type="entry name" value="FAD/NAD-linked_Rdtase_dimer_sf"/>
</dbReference>
<evidence type="ECO:0000259" key="6">
    <source>
        <dbReference type="Pfam" id="PF14759"/>
    </source>
</evidence>
<dbReference type="RefSeq" id="WP_256114619.1">
    <property type="nucleotide sequence ID" value="NZ_WHSB02000001.1"/>
</dbReference>
<evidence type="ECO:0000256" key="3">
    <source>
        <dbReference type="ARBA" id="ARBA00022827"/>
    </source>
</evidence>
<dbReference type="Gene3D" id="3.30.390.30">
    <property type="match status" value="1"/>
</dbReference>
<evidence type="ECO:0000313" key="7">
    <source>
        <dbReference type="EMBL" id="MCQ4628576.1"/>
    </source>
</evidence>
<comment type="caution">
    <text evidence="7">The sequence shown here is derived from an EMBL/GenBank/DDBJ whole genome shotgun (WGS) entry which is preliminary data.</text>
</comment>
<dbReference type="PRINTS" id="PR00469">
    <property type="entry name" value="PNDRDTASEII"/>
</dbReference>
<keyword evidence="4" id="KW-0560">Oxidoreductase</keyword>
<dbReference type="InterPro" id="IPR050446">
    <property type="entry name" value="FAD-oxidoreductase/Apoptosis"/>
</dbReference>
<keyword evidence="8" id="KW-1185">Reference proteome</keyword>
<dbReference type="Pfam" id="PF14759">
    <property type="entry name" value="Reductase_C"/>
    <property type="match status" value="1"/>
</dbReference>
<dbReference type="PRINTS" id="PR00368">
    <property type="entry name" value="FADPNR"/>
</dbReference>
<feature type="domain" description="Reductase C-terminal" evidence="6">
    <location>
        <begin position="309"/>
        <end position="395"/>
    </location>
</feature>
<keyword evidence="3" id="KW-0274">FAD</keyword>
<keyword evidence="2" id="KW-0285">Flavoprotein</keyword>
<dbReference type="Pfam" id="PF07992">
    <property type="entry name" value="Pyr_redox_2"/>
    <property type="match status" value="1"/>
</dbReference>
<dbReference type="InterPro" id="IPR028202">
    <property type="entry name" value="Reductase_C"/>
</dbReference>